<keyword evidence="6" id="KW-1185">Reference proteome</keyword>
<feature type="compositionally biased region" description="Low complexity" evidence="2">
    <location>
        <begin position="362"/>
        <end position="381"/>
    </location>
</feature>
<feature type="region of interest" description="Disordered" evidence="2">
    <location>
        <begin position="408"/>
        <end position="428"/>
    </location>
</feature>
<feature type="region of interest" description="Disordered" evidence="2">
    <location>
        <begin position="473"/>
        <end position="534"/>
    </location>
</feature>
<keyword evidence="3" id="KW-1133">Transmembrane helix</keyword>
<feature type="region of interest" description="Disordered" evidence="2">
    <location>
        <begin position="362"/>
        <end position="395"/>
    </location>
</feature>
<protein>
    <recommendedName>
        <fullName evidence="4">EGF-like domain-containing protein</fullName>
    </recommendedName>
</protein>
<dbReference type="InterPro" id="IPR000742">
    <property type="entry name" value="EGF"/>
</dbReference>
<evidence type="ECO:0000313" key="6">
    <source>
        <dbReference type="Proteomes" id="UP000700596"/>
    </source>
</evidence>
<feature type="compositionally biased region" description="Polar residues" evidence="2">
    <location>
        <begin position="136"/>
        <end position="164"/>
    </location>
</feature>
<comment type="caution">
    <text evidence="5">The sequence shown here is derived from an EMBL/GenBank/DDBJ whole genome shotgun (WGS) entry which is preliminary data.</text>
</comment>
<feature type="transmembrane region" description="Helical" evidence="3">
    <location>
        <begin position="548"/>
        <end position="575"/>
    </location>
</feature>
<feature type="region of interest" description="Disordered" evidence="2">
    <location>
        <begin position="1"/>
        <end position="219"/>
    </location>
</feature>
<dbReference type="PROSITE" id="PS01186">
    <property type="entry name" value="EGF_2"/>
    <property type="match status" value="1"/>
</dbReference>
<evidence type="ECO:0000256" key="3">
    <source>
        <dbReference type="SAM" id="Phobius"/>
    </source>
</evidence>
<feature type="compositionally biased region" description="Basic and acidic residues" evidence="2">
    <location>
        <begin position="476"/>
        <end position="486"/>
    </location>
</feature>
<organism evidence="5 6">
    <name type="scientific">Dendryphion nanum</name>
    <dbReference type="NCBI Taxonomy" id="256645"/>
    <lineage>
        <taxon>Eukaryota</taxon>
        <taxon>Fungi</taxon>
        <taxon>Dikarya</taxon>
        <taxon>Ascomycota</taxon>
        <taxon>Pezizomycotina</taxon>
        <taxon>Dothideomycetes</taxon>
        <taxon>Pleosporomycetidae</taxon>
        <taxon>Pleosporales</taxon>
        <taxon>Torulaceae</taxon>
        <taxon>Dendryphion</taxon>
    </lineage>
</organism>
<keyword evidence="3" id="KW-0812">Transmembrane</keyword>
<feature type="region of interest" description="Disordered" evidence="2">
    <location>
        <begin position="253"/>
        <end position="305"/>
    </location>
</feature>
<feature type="compositionally biased region" description="Acidic residues" evidence="2">
    <location>
        <begin position="255"/>
        <end position="268"/>
    </location>
</feature>
<accession>A0A9P9DVQ6</accession>
<evidence type="ECO:0000313" key="5">
    <source>
        <dbReference type="EMBL" id="KAH7127104.1"/>
    </source>
</evidence>
<name>A0A9P9DVQ6_9PLEO</name>
<dbReference type="Proteomes" id="UP000700596">
    <property type="component" value="Unassembled WGS sequence"/>
</dbReference>
<dbReference type="PANTHER" id="PTHR17178">
    <property type="entry name" value="SECRETORY GRANULE PROTEOGLYCAN CORE PROTEIN"/>
    <property type="match status" value="1"/>
</dbReference>
<sequence length="862" mass="92710">MSYDPRQASRPYGGPEEDGEEDSPRKGSVRAARQRLQDVRRQEQLPDRSRIIGLPQRPNQLVSNFSTQNQQRAQPQQSLAPPGSQNSGNAFAQSPQWPLPNDAEDIIDSRPPQNQRGPPPQRPPRPVPEELPTQPISPGQYRQSFQSDDVFSPTSERSSRPLTTSSAASDASSLGDIPDFPIPQPPMPPIQPLPRRQPSLGPPPSSRRGPSSYYTQMSYVSPIAEESEARSDIIRSHHGSFASSMAIPSNVNDYYAEDDGMQSDDDETITSYDEKGDFEKESGLSDHDDRSELVTPALVRQASLGRRTKPSLMTIRSVDSFGEKKGSVKKKAVAGDGTAMGAAGIGGAILAAREGISGRAVSGASSSLTTGTGLLDPSTSSNESLNSLRNAKPRADPQRILDFEKEMMSEPVHPLQNRSRKQPPPKLDMDAVRDAEARGSLTSLPELIRRATRLAANLDRGRTASRLGLDFWEQGEPDKNRPDLRRSGSLSDMLAAFPPPGEATPTGTRTPNPKRMDYGGRAGDMTGTESAFSNRKTNKRRRCCGMPMWTFVTLLIVLLFLVAAAVVIPIVLIVIPRMKENQSPARNTNGNITQTSALPTAAPTAPPRPGQCDNIISCQNGGVAIPQNDRSCNCVCINGFTGRTCATRSEAGCTTTDIAGTAENATVGTGIPRLITSARANFSIPLDASQLLSLFSNLGMSCTAENALITFNGLASRSVPIIVEESVMATRSLPLLNVPQLDEGLANVEPRQAIGQVNNPTANAATPTQSSVPSSTAPVSSDPRALDFARIGVLLVLQDSRTLDTAANAQVTIQDFLTDDRNGNRNPATTLKLGTMEMDLRALTIKYQNGTIIQARPQKSSS</sequence>
<feature type="compositionally biased region" description="Basic and acidic residues" evidence="2">
    <location>
        <begin position="272"/>
        <end position="292"/>
    </location>
</feature>
<dbReference type="OrthoDB" id="283575at2759"/>
<keyword evidence="1" id="KW-0245">EGF-like domain</keyword>
<dbReference type="PROSITE" id="PS00022">
    <property type="entry name" value="EGF_1"/>
    <property type="match status" value="1"/>
</dbReference>
<feature type="compositionally biased region" description="Polar residues" evidence="2">
    <location>
        <begin position="57"/>
        <end position="96"/>
    </location>
</feature>
<gene>
    <name evidence="5" type="ORF">B0J11DRAFT_294514</name>
</gene>
<feature type="compositionally biased region" description="Pro residues" evidence="2">
    <location>
        <begin position="180"/>
        <end position="192"/>
    </location>
</feature>
<feature type="compositionally biased region" description="Low complexity" evidence="2">
    <location>
        <begin position="764"/>
        <end position="781"/>
    </location>
</feature>
<keyword evidence="3" id="KW-0472">Membrane</keyword>
<feature type="disulfide bond" evidence="1">
    <location>
        <begin position="636"/>
        <end position="645"/>
    </location>
</feature>
<keyword evidence="1" id="KW-1015">Disulfide bond</keyword>
<evidence type="ECO:0000259" key="4">
    <source>
        <dbReference type="PROSITE" id="PS50026"/>
    </source>
</evidence>
<dbReference type="CDD" id="cd00054">
    <property type="entry name" value="EGF_CA"/>
    <property type="match status" value="1"/>
</dbReference>
<feature type="domain" description="EGF-like" evidence="4">
    <location>
        <begin position="608"/>
        <end position="646"/>
    </location>
</feature>
<proteinExistence type="predicted"/>
<dbReference type="AlphaFoldDB" id="A0A9P9DVQ6"/>
<dbReference type="PANTHER" id="PTHR17178:SF0">
    <property type="entry name" value="SERGLYCIN"/>
    <property type="match status" value="1"/>
</dbReference>
<feature type="compositionally biased region" description="Basic and acidic residues" evidence="2">
    <location>
        <begin position="35"/>
        <end position="50"/>
    </location>
</feature>
<evidence type="ECO:0000256" key="2">
    <source>
        <dbReference type="SAM" id="MobiDB-lite"/>
    </source>
</evidence>
<evidence type="ECO:0000256" key="1">
    <source>
        <dbReference type="PROSITE-ProRule" id="PRU00076"/>
    </source>
</evidence>
<dbReference type="PROSITE" id="PS50026">
    <property type="entry name" value="EGF_3"/>
    <property type="match status" value="1"/>
</dbReference>
<comment type="caution">
    <text evidence="1">Lacks conserved residue(s) required for the propagation of feature annotation.</text>
</comment>
<feature type="compositionally biased region" description="Pro residues" evidence="2">
    <location>
        <begin position="117"/>
        <end position="126"/>
    </location>
</feature>
<feature type="region of interest" description="Disordered" evidence="2">
    <location>
        <begin position="758"/>
        <end position="782"/>
    </location>
</feature>
<feature type="compositionally biased region" description="Low complexity" evidence="2">
    <location>
        <begin position="165"/>
        <end position="179"/>
    </location>
</feature>
<reference evidence="5" key="1">
    <citation type="journal article" date="2021" name="Nat. Commun.">
        <title>Genetic determinants of endophytism in the Arabidopsis root mycobiome.</title>
        <authorList>
            <person name="Mesny F."/>
            <person name="Miyauchi S."/>
            <person name="Thiergart T."/>
            <person name="Pickel B."/>
            <person name="Atanasova L."/>
            <person name="Karlsson M."/>
            <person name="Huettel B."/>
            <person name="Barry K.W."/>
            <person name="Haridas S."/>
            <person name="Chen C."/>
            <person name="Bauer D."/>
            <person name="Andreopoulos W."/>
            <person name="Pangilinan J."/>
            <person name="LaButti K."/>
            <person name="Riley R."/>
            <person name="Lipzen A."/>
            <person name="Clum A."/>
            <person name="Drula E."/>
            <person name="Henrissat B."/>
            <person name="Kohler A."/>
            <person name="Grigoriev I.V."/>
            <person name="Martin F.M."/>
            <person name="Hacquard S."/>
        </authorList>
    </citation>
    <scope>NUCLEOTIDE SEQUENCE</scope>
    <source>
        <strain evidence="5">MPI-CAGE-CH-0243</strain>
    </source>
</reference>
<dbReference type="EMBL" id="JAGMWT010000006">
    <property type="protein sequence ID" value="KAH7127104.1"/>
    <property type="molecule type" value="Genomic_DNA"/>
</dbReference>